<reference evidence="1" key="1">
    <citation type="submission" date="2023-09" db="UniProtKB">
        <authorList>
            <consortium name="Ensembl"/>
        </authorList>
    </citation>
    <scope>IDENTIFICATION</scope>
</reference>
<dbReference type="AlphaFoldDB" id="A0A8C0VZG7"/>
<proteinExistence type="predicted"/>
<name>A0A8C0VZG7_CASCN</name>
<accession>A0A8C0VZG7</accession>
<dbReference type="Ensembl" id="ENSCCNT00000000151.1">
    <property type="protein sequence ID" value="ENSCCNP00000000112.1"/>
    <property type="gene ID" value="ENSCCNG00000000162.1"/>
</dbReference>
<evidence type="ECO:0000313" key="1">
    <source>
        <dbReference type="Ensembl" id="ENSCCNP00000000112.1"/>
    </source>
</evidence>
<protein>
    <submittedName>
        <fullName evidence="1">Uncharacterized protein</fullName>
    </submittedName>
</protein>
<sequence length="79" mass="9276">YMCTYTHIYSGPFEIKGSSIKLFPFLAKMHLSFFLQQQESFLLIFAQPCSWKLLYSITSLPVIQGFPVSFIQDKFVQLW</sequence>
<organism evidence="1">
    <name type="scientific">Castor canadensis</name>
    <name type="common">American beaver</name>
    <dbReference type="NCBI Taxonomy" id="51338"/>
    <lineage>
        <taxon>Eukaryota</taxon>
        <taxon>Metazoa</taxon>
        <taxon>Chordata</taxon>
        <taxon>Craniata</taxon>
        <taxon>Vertebrata</taxon>
        <taxon>Euteleostomi</taxon>
        <taxon>Mammalia</taxon>
        <taxon>Eutheria</taxon>
        <taxon>Euarchontoglires</taxon>
        <taxon>Glires</taxon>
        <taxon>Rodentia</taxon>
        <taxon>Castorimorpha</taxon>
        <taxon>Castoridae</taxon>
        <taxon>Castor</taxon>
    </lineage>
</organism>